<feature type="region of interest" description="Disordered" evidence="3">
    <location>
        <begin position="535"/>
        <end position="586"/>
    </location>
</feature>
<dbReference type="InterPro" id="IPR008922">
    <property type="entry name" value="Di-copper_centre_dom_sf"/>
</dbReference>
<feature type="region of interest" description="Disordered" evidence="3">
    <location>
        <begin position="16"/>
        <end position="36"/>
    </location>
</feature>
<gene>
    <name evidence="6" type="ORF">HK105_201922</name>
</gene>
<feature type="compositionally biased region" description="Acidic residues" evidence="3">
    <location>
        <begin position="153"/>
        <end position="167"/>
    </location>
</feature>
<dbReference type="Gene3D" id="1.10.1280.10">
    <property type="entry name" value="Di-copper center containing domain from catechol oxidase"/>
    <property type="match status" value="1"/>
</dbReference>
<keyword evidence="4" id="KW-1133">Transmembrane helix</keyword>
<dbReference type="InterPro" id="IPR050316">
    <property type="entry name" value="Tyrosinase/Hemocyanin"/>
</dbReference>
<accession>A0ABR4NG98</accession>
<feature type="compositionally biased region" description="Basic and acidic residues" evidence="3">
    <location>
        <begin position="26"/>
        <end position="35"/>
    </location>
</feature>
<evidence type="ECO:0000256" key="1">
    <source>
        <dbReference type="ARBA" id="ARBA00022723"/>
    </source>
</evidence>
<dbReference type="SUPFAM" id="SSF48056">
    <property type="entry name" value="Di-copper centre-containing domain"/>
    <property type="match status" value="1"/>
</dbReference>
<feature type="compositionally biased region" description="Basic residues" evidence="3">
    <location>
        <begin position="539"/>
        <end position="548"/>
    </location>
</feature>
<dbReference type="InterPro" id="IPR002227">
    <property type="entry name" value="Tyrosinase_Cu-bd"/>
</dbReference>
<feature type="compositionally biased region" description="Polar residues" evidence="3">
    <location>
        <begin position="229"/>
        <end position="241"/>
    </location>
</feature>
<keyword evidence="4" id="KW-0812">Transmembrane</keyword>
<evidence type="ECO:0000313" key="7">
    <source>
        <dbReference type="Proteomes" id="UP001527925"/>
    </source>
</evidence>
<feature type="domain" description="Tyrosinase copper-binding" evidence="5">
    <location>
        <begin position="458"/>
        <end position="469"/>
    </location>
</feature>
<evidence type="ECO:0000256" key="4">
    <source>
        <dbReference type="SAM" id="Phobius"/>
    </source>
</evidence>
<keyword evidence="1" id="KW-0479">Metal-binding</keyword>
<comment type="caution">
    <text evidence="6">The sequence shown here is derived from an EMBL/GenBank/DDBJ whole genome shotgun (WGS) entry which is preliminary data.</text>
</comment>
<dbReference type="EMBL" id="JADGIZ020000006">
    <property type="protein sequence ID" value="KAL2918521.1"/>
    <property type="molecule type" value="Genomic_DNA"/>
</dbReference>
<sequence length="702" mass="77104">MSAFVDVPSLHPMQPWQPESFMPFGKSDDPKDGGSKRASRIRRTYFWVTFVLLAILGVATTGIVLYRAQADRRAQVETAEMQKQSASANSLPSGRTLSYAAVGSFDAFVSARSSDDAVREDAVSRSIDEAADEAAVPASSGEDASQGPQQSDGDSDEWQWPDEDSVESAEMPQGTDSDAAEGDADKEQESASLSEDGAAATRDAQPDASAEDAETGAAQEPPQPSPQQDGNQSHSSPSDATQEPAGSCAITATRREWRELSDSERQAFIDAIKALKRQPSQFGQSNRYEDFVFIHYEYKDISHSEVLANPMAPLAEQPQFLPWHRWFLLEFEKAIQEINANVLVPYWDWGLDSQAPDSSPLFGDDAFGPGGSSSDNGCISSGPFANWQTSYPEPGCVTRHISGGRADMDPWTSSEVLAGMILDAESYDDFRQGFESVPHAQIHTNIGGHMADMASPNDPIFWVHHANVDRIWSLWQLSHDALSDYGGTISYTQAEAKLDDNMDPFDVPVSRAMAIGTNGFCYAYSASVRPSGLDAESLRRRRSLRRRSTAYGHPAAQENGDESTSGDAGIPNSPVSGNITHPPHMDEEFARRNRYNLSLIRRIEAKNAQLVEAINADNVYESVAVTIKRRKITKWEPVPSSTWRFHESLPRGKFVRKILEKINDKPIPARNRLDSQAECHQDCRDSDSFVDAQTKALVDIGG</sequence>
<dbReference type="PROSITE" id="PS00498">
    <property type="entry name" value="TYROSINASE_2"/>
    <property type="match status" value="1"/>
</dbReference>
<evidence type="ECO:0000259" key="5">
    <source>
        <dbReference type="PROSITE" id="PS00498"/>
    </source>
</evidence>
<organism evidence="6 7">
    <name type="scientific">Polyrhizophydium stewartii</name>
    <dbReference type="NCBI Taxonomy" id="2732419"/>
    <lineage>
        <taxon>Eukaryota</taxon>
        <taxon>Fungi</taxon>
        <taxon>Fungi incertae sedis</taxon>
        <taxon>Chytridiomycota</taxon>
        <taxon>Chytridiomycota incertae sedis</taxon>
        <taxon>Chytridiomycetes</taxon>
        <taxon>Rhizophydiales</taxon>
        <taxon>Rhizophydiales incertae sedis</taxon>
        <taxon>Polyrhizophydium</taxon>
    </lineage>
</organism>
<evidence type="ECO:0000256" key="2">
    <source>
        <dbReference type="ARBA" id="ARBA00023008"/>
    </source>
</evidence>
<proteinExistence type="predicted"/>
<keyword evidence="2" id="KW-0186">Copper</keyword>
<evidence type="ECO:0000256" key="3">
    <source>
        <dbReference type="SAM" id="MobiDB-lite"/>
    </source>
</evidence>
<name>A0ABR4NG98_9FUNG</name>
<reference evidence="6 7" key="1">
    <citation type="submission" date="2023-09" db="EMBL/GenBank/DDBJ databases">
        <title>Pangenome analysis of Batrachochytrium dendrobatidis and related Chytrids.</title>
        <authorList>
            <person name="Yacoub M.N."/>
            <person name="Stajich J.E."/>
            <person name="James T.Y."/>
        </authorList>
    </citation>
    <scope>NUCLEOTIDE SEQUENCE [LARGE SCALE GENOMIC DNA]</scope>
    <source>
        <strain evidence="6 7">JEL0888</strain>
    </source>
</reference>
<feature type="compositionally biased region" description="Basic and acidic residues" evidence="3">
    <location>
        <begin position="113"/>
        <end position="128"/>
    </location>
</feature>
<keyword evidence="4" id="KW-0472">Membrane</keyword>
<feature type="region of interest" description="Disordered" evidence="3">
    <location>
        <begin position="113"/>
        <end position="247"/>
    </location>
</feature>
<protein>
    <recommendedName>
        <fullName evidence="5">Tyrosinase copper-binding domain-containing protein</fullName>
    </recommendedName>
</protein>
<evidence type="ECO:0000313" key="6">
    <source>
        <dbReference type="EMBL" id="KAL2918521.1"/>
    </source>
</evidence>
<feature type="compositionally biased region" description="Polar residues" evidence="3">
    <location>
        <begin position="142"/>
        <end position="152"/>
    </location>
</feature>
<dbReference type="Pfam" id="PF00264">
    <property type="entry name" value="Tyrosinase"/>
    <property type="match status" value="1"/>
</dbReference>
<feature type="transmembrane region" description="Helical" evidence="4">
    <location>
        <begin position="45"/>
        <end position="66"/>
    </location>
</feature>
<dbReference type="PANTHER" id="PTHR11474:SF126">
    <property type="entry name" value="TYROSINASE-LIKE PROTEIN TYR-1-RELATED"/>
    <property type="match status" value="1"/>
</dbReference>
<dbReference type="PANTHER" id="PTHR11474">
    <property type="entry name" value="TYROSINASE FAMILY MEMBER"/>
    <property type="match status" value="1"/>
</dbReference>
<keyword evidence="7" id="KW-1185">Reference proteome</keyword>
<dbReference type="PRINTS" id="PR00092">
    <property type="entry name" value="TYROSINASE"/>
</dbReference>
<dbReference type="Proteomes" id="UP001527925">
    <property type="component" value="Unassembled WGS sequence"/>
</dbReference>